<dbReference type="InterPro" id="IPR009061">
    <property type="entry name" value="DNA-bd_dom_put_sf"/>
</dbReference>
<dbReference type="InterPro" id="IPR002052">
    <property type="entry name" value="DNA_methylase_N6_adenine_CS"/>
</dbReference>
<dbReference type="EMBL" id="CAJRAY010000001">
    <property type="protein sequence ID" value="CAG5076158.1"/>
    <property type="molecule type" value="Genomic_DNA"/>
</dbReference>
<dbReference type="SUPFAM" id="SSF53335">
    <property type="entry name" value="S-adenosyl-L-methionine-dependent methyltransferases"/>
    <property type="match status" value="1"/>
</dbReference>
<keyword evidence="3 9" id="KW-0808">Transferase</keyword>
<feature type="domain" description="TaqI-like C-terminal specificity" evidence="8">
    <location>
        <begin position="532"/>
        <end position="644"/>
    </location>
</feature>
<dbReference type="Pfam" id="PF12728">
    <property type="entry name" value="HTH_17"/>
    <property type="match status" value="1"/>
</dbReference>
<sequence length="711" mass="77975">MKELISAAEAARILSISVASVRNWTKAGRLCGIRSGRTLAFDRAEVEALKEALASGRTARLRSRRNKTAADGAFVPAGYVRTKAHERLARQAAEIAADRLDPRLALLELALKLLVSRGHLPAQPEAGGASLAERFLDGRLDAGGFAPLLDGLCGRGGEDEAREDGVPPLDADARRRLRELARLPAAYAEGDDLLGLVHLSLARLRRRKQTGAYYTPSAIVESLAGEVLDVWPEDAGLPRVIDPCCGSGNILIRVYLALKRRLTARGLSAREADRTLREHGALAGFDIDGTAVHLARLNLALLAEPDGGGMPTGFPIRRQDALRALSGHPEDPCSARYDLVIGNPPWGYRFAPEEAERFKRRFRTAASFGTESFGLFIEAGLSMLKDGGLLAYVLPESLLTVDRHAEARRLIAEQTEMLGITLAGNPFAGVSSPAVTLTLRKRPPGSGHAVIVRDGRGRADAIPQRRFRANPGCAFNVRAADAEQAVLERMRAAPGVWYLKGRCDFALGIVTGDNRAHVREFPDGRVPEGWEPVLRGADVSVYSIRHSGRYIRFDPDRYQQTAPEPLYRAPEKLIYRFINADLVFAYDDRRTLTLNSANIIIPRAPGYRMKYVLAALNSRPARFYHTYAHASVKVLRRHIEALPLPACPPAEQDRIAALVDRLIACEDPAGRRELYEAIDRRIMALYGLRDAERRLVAGRIDLPGTLCRPGT</sequence>
<dbReference type="PRINTS" id="PR00507">
    <property type="entry name" value="N12N6MTFRASE"/>
</dbReference>
<dbReference type="InterPro" id="IPR050953">
    <property type="entry name" value="N4_N6_ade-DNA_methylase"/>
</dbReference>
<proteinExistence type="predicted"/>
<comment type="catalytic activity">
    <reaction evidence="5">
        <text>a 2'-deoxyadenosine in DNA + S-adenosyl-L-methionine = an N(6)-methyl-2'-deoxyadenosine in DNA + S-adenosyl-L-homocysteine + H(+)</text>
        <dbReference type="Rhea" id="RHEA:15197"/>
        <dbReference type="Rhea" id="RHEA-COMP:12418"/>
        <dbReference type="Rhea" id="RHEA-COMP:12419"/>
        <dbReference type="ChEBI" id="CHEBI:15378"/>
        <dbReference type="ChEBI" id="CHEBI:57856"/>
        <dbReference type="ChEBI" id="CHEBI:59789"/>
        <dbReference type="ChEBI" id="CHEBI:90615"/>
        <dbReference type="ChEBI" id="CHEBI:90616"/>
        <dbReference type="EC" id="2.1.1.72"/>
    </reaction>
</comment>
<keyword evidence="4" id="KW-0680">Restriction system</keyword>
<keyword evidence="2 9" id="KW-0489">Methyltransferase</keyword>
<dbReference type="PROSITE" id="PS00092">
    <property type="entry name" value="N6_MTASE"/>
    <property type="match status" value="1"/>
</dbReference>
<dbReference type="PANTHER" id="PTHR33841:SF1">
    <property type="entry name" value="DNA METHYLTRANSFERASE A"/>
    <property type="match status" value="1"/>
</dbReference>
<gene>
    <name evidence="9" type="primary">txxe 3851-aseIM</name>
    <name evidence="9" type="ORF">TXXE_00060</name>
</gene>
<feature type="domain" description="DNA methylase adenine-specific" evidence="6">
    <location>
        <begin position="206"/>
        <end position="460"/>
    </location>
</feature>
<evidence type="ECO:0000256" key="2">
    <source>
        <dbReference type="ARBA" id="ARBA00022603"/>
    </source>
</evidence>
<dbReference type="Gene3D" id="3.90.220.10">
    <property type="entry name" value="Adenine-n6-DNA-methyltransferase Taqi, Chain A, domain 2"/>
    <property type="match status" value="1"/>
</dbReference>
<feature type="domain" description="Helix-turn-helix" evidence="7">
    <location>
        <begin position="5"/>
        <end position="52"/>
    </location>
</feature>
<dbReference type="PANTHER" id="PTHR33841">
    <property type="entry name" value="DNA METHYLTRANSFERASE YEEA-RELATED"/>
    <property type="match status" value="1"/>
</dbReference>
<dbReference type="InterPro" id="IPR041657">
    <property type="entry name" value="HTH_17"/>
</dbReference>
<evidence type="ECO:0000256" key="1">
    <source>
        <dbReference type="ARBA" id="ARBA00011900"/>
    </source>
</evidence>
<evidence type="ECO:0000259" key="6">
    <source>
        <dbReference type="Pfam" id="PF02384"/>
    </source>
</evidence>
<evidence type="ECO:0000256" key="4">
    <source>
        <dbReference type="ARBA" id="ARBA00022747"/>
    </source>
</evidence>
<dbReference type="GO" id="GO:0009007">
    <property type="term" value="F:site-specific DNA-methyltransferase (adenine-specific) activity"/>
    <property type="evidence" value="ECO:0007669"/>
    <property type="project" value="UniProtKB-EC"/>
</dbReference>
<comment type="caution">
    <text evidence="9">The sequence shown here is derived from an EMBL/GenBank/DDBJ whole genome shotgun (WGS) entry which is preliminary data.</text>
</comment>
<dbReference type="GO" id="GO:0032259">
    <property type="term" value="P:methylation"/>
    <property type="evidence" value="ECO:0007669"/>
    <property type="project" value="UniProtKB-KW"/>
</dbReference>
<evidence type="ECO:0000259" key="8">
    <source>
        <dbReference type="Pfam" id="PF12950"/>
    </source>
</evidence>
<dbReference type="Proteomes" id="UP000681526">
    <property type="component" value="Unassembled WGS sequence"/>
</dbReference>
<dbReference type="EC" id="2.1.1.72" evidence="1"/>
<accession>A0ABN7RN32</accession>
<dbReference type="Pfam" id="PF12950">
    <property type="entry name" value="TaqI_C"/>
    <property type="match status" value="1"/>
</dbReference>
<evidence type="ECO:0000313" key="9">
    <source>
        <dbReference type="EMBL" id="CAG5076158.1"/>
    </source>
</evidence>
<keyword evidence="10" id="KW-1185">Reference proteome</keyword>
<reference evidence="9 10" key="1">
    <citation type="submission" date="2021-04" db="EMBL/GenBank/DDBJ databases">
        <authorList>
            <person name="Rakotoarivonina H."/>
        </authorList>
    </citation>
    <scope>NUCLEOTIDE SEQUENCE [LARGE SCALE GENOMIC DNA]</scope>
    <source>
        <strain evidence="9 10">XE</strain>
    </source>
</reference>
<dbReference type="InterPro" id="IPR025931">
    <property type="entry name" value="TaqI_C"/>
</dbReference>
<evidence type="ECO:0000256" key="3">
    <source>
        <dbReference type="ARBA" id="ARBA00022679"/>
    </source>
</evidence>
<dbReference type="Pfam" id="PF02384">
    <property type="entry name" value="N6_Mtase"/>
    <property type="match status" value="1"/>
</dbReference>
<evidence type="ECO:0000313" key="10">
    <source>
        <dbReference type="Proteomes" id="UP000681526"/>
    </source>
</evidence>
<organism evidence="9 10">
    <name type="scientific">Thermobacillus xylanilyticus</name>
    <dbReference type="NCBI Taxonomy" id="76633"/>
    <lineage>
        <taxon>Bacteria</taxon>
        <taxon>Bacillati</taxon>
        <taxon>Bacillota</taxon>
        <taxon>Bacilli</taxon>
        <taxon>Bacillales</taxon>
        <taxon>Paenibacillaceae</taxon>
        <taxon>Thermobacillus</taxon>
    </lineage>
</organism>
<name>A0ABN7RN32_THEXY</name>
<dbReference type="SUPFAM" id="SSF46955">
    <property type="entry name" value="Putative DNA-binding domain"/>
    <property type="match status" value="1"/>
</dbReference>
<evidence type="ECO:0000256" key="5">
    <source>
        <dbReference type="ARBA" id="ARBA00047942"/>
    </source>
</evidence>
<dbReference type="InterPro" id="IPR023135">
    <property type="entry name" value="N6_DNA_MeTrfase_TaqI_C"/>
</dbReference>
<dbReference type="InterPro" id="IPR029063">
    <property type="entry name" value="SAM-dependent_MTases_sf"/>
</dbReference>
<dbReference type="InterPro" id="IPR003356">
    <property type="entry name" value="DNA_methylase_A-5"/>
</dbReference>
<protein>
    <recommendedName>
        <fullName evidence="1">site-specific DNA-methyltransferase (adenine-specific)</fullName>
        <ecNumber evidence="1">2.1.1.72</ecNumber>
    </recommendedName>
</protein>
<dbReference type="Gene3D" id="3.40.50.150">
    <property type="entry name" value="Vaccinia Virus protein VP39"/>
    <property type="match status" value="1"/>
</dbReference>
<evidence type="ECO:0000259" key="7">
    <source>
        <dbReference type="Pfam" id="PF12728"/>
    </source>
</evidence>